<sequence length="29" mass="3555">MFMGYKPYWFDNIINIDMVEDVVILYLVI</sequence>
<gene>
    <name evidence="1" type="ORF">rpr22_0704</name>
</gene>
<dbReference type="Proteomes" id="UP000006931">
    <property type="component" value="Chromosome"/>
</dbReference>
<dbReference type="AlphaFoldDB" id="D5AXS7"/>
<protein>
    <submittedName>
        <fullName evidence="1">Uncharacterized protein</fullName>
    </submittedName>
</protein>
<organism evidence="1 2">
    <name type="scientific">Rickettsia prowazekii (strain Rp22)</name>
    <dbReference type="NCBI Taxonomy" id="449216"/>
    <lineage>
        <taxon>Bacteria</taxon>
        <taxon>Pseudomonadati</taxon>
        <taxon>Pseudomonadota</taxon>
        <taxon>Alphaproteobacteria</taxon>
        <taxon>Rickettsiales</taxon>
        <taxon>Rickettsiaceae</taxon>
        <taxon>Rickettsieae</taxon>
        <taxon>Rickettsia</taxon>
        <taxon>typhus group</taxon>
    </lineage>
</organism>
<accession>D5AXS7</accession>
<dbReference type="HOGENOM" id="CLU_3410090_0_0_5"/>
<name>D5AXS7_RICPP</name>
<proteinExistence type="predicted"/>
<reference evidence="1 2" key="1">
    <citation type="journal article" date="2010" name="Genome Res.">
        <title>Genomic, proteomic, and transcriptomic analysis of virulent and avirulent Rickettsia prowazekii reveals its adaptive mutation capabilities.</title>
        <authorList>
            <person name="Bechah Y."/>
            <person name="El Karkouri K."/>
            <person name="Mediannikov O."/>
            <person name="Leroy Q."/>
            <person name="Pelletier N."/>
            <person name="Robert C."/>
            <person name="Medigue C."/>
            <person name="Mege J.L."/>
            <person name="Raoult D."/>
        </authorList>
    </citation>
    <scope>NUCLEOTIDE SEQUENCE [LARGE SCALE GENOMIC DNA]</scope>
    <source>
        <strain evidence="1 2">Rp22</strain>
    </source>
</reference>
<dbReference type="EMBL" id="CP001584">
    <property type="protein sequence ID" value="ADE30216.1"/>
    <property type="molecule type" value="Genomic_DNA"/>
</dbReference>
<evidence type="ECO:0000313" key="2">
    <source>
        <dbReference type="Proteomes" id="UP000006931"/>
    </source>
</evidence>
<evidence type="ECO:0000313" key="1">
    <source>
        <dbReference type="EMBL" id="ADE30216.1"/>
    </source>
</evidence>
<dbReference type="KEGG" id="rpq:rpr22_0704"/>